<gene>
    <name evidence="2" type="ORF">SAMN04244572_02253</name>
    <name evidence="4" type="ORF">SAMN04244573_00757</name>
    <name evidence="3" type="ORF">SAMN04244579_03980</name>
</gene>
<keyword evidence="4" id="KW-0449">Lipoprotein</keyword>
<evidence type="ECO:0000313" key="3">
    <source>
        <dbReference type="EMBL" id="SEJ33802.1"/>
    </source>
</evidence>
<reference evidence="5 6" key="1">
    <citation type="submission" date="2016-10" db="EMBL/GenBank/DDBJ databases">
        <authorList>
            <person name="de Groot N.N."/>
        </authorList>
    </citation>
    <scope>NUCLEOTIDE SEQUENCE [LARGE SCALE GENOMIC DNA]</scope>
    <source>
        <strain evidence="3 5">DSM 1041</strain>
        <strain evidence="2 6">DSM 373</strain>
        <strain evidence="4 7">DSM 378</strain>
    </source>
</reference>
<name>A0A1H9C648_9GAMM</name>
<dbReference type="RefSeq" id="WP_090619694.1">
    <property type="nucleotide sequence ID" value="NZ_FNYO01000074.1"/>
</dbReference>
<dbReference type="Proteomes" id="UP000199250">
    <property type="component" value="Unassembled WGS sequence"/>
</dbReference>
<evidence type="ECO:0000313" key="2">
    <source>
        <dbReference type="EMBL" id="SEI96093.1"/>
    </source>
</evidence>
<proteinExistence type="predicted"/>
<feature type="compositionally biased region" description="Low complexity" evidence="1">
    <location>
        <begin position="31"/>
        <end position="42"/>
    </location>
</feature>
<evidence type="ECO:0000313" key="4">
    <source>
        <dbReference type="EMBL" id="SEP96710.1"/>
    </source>
</evidence>
<dbReference type="STRING" id="170623.SAMN04244579_03980"/>
<evidence type="ECO:0000256" key="1">
    <source>
        <dbReference type="SAM" id="MobiDB-lite"/>
    </source>
</evidence>
<feature type="region of interest" description="Disordered" evidence="1">
    <location>
        <begin position="19"/>
        <end position="43"/>
    </location>
</feature>
<dbReference type="EMBL" id="FOFJ01000005">
    <property type="protein sequence ID" value="SEP96710.1"/>
    <property type="molecule type" value="Genomic_DNA"/>
</dbReference>
<protein>
    <submittedName>
        <fullName evidence="4">Uncharacterized lipoprotein YbaY</fullName>
    </submittedName>
</protein>
<evidence type="ECO:0000313" key="6">
    <source>
        <dbReference type="Proteomes" id="UP000199250"/>
    </source>
</evidence>
<organism evidence="4 7">
    <name type="scientific">Azotobacter beijerinckii</name>
    <dbReference type="NCBI Taxonomy" id="170623"/>
    <lineage>
        <taxon>Bacteria</taxon>
        <taxon>Pseudomonadati</taxon>
        <taxon>Pseudomonadota</taxon>
        <taxon>Gammaproteobacteria</taxon>
        <taxon>Pseudomonadales</taxon>
        <taxon>Pseudomonadaceae</taxon>
        <taxon>Azotobacter</taxon>
    </lineage>
</organism>
<dbReference type="Proteomes" id="UP000199005">
    <property type="component" value="Unassembled WGS sequence"/>
</dbReference>
<dbReference type="PROSITE" id="PS51257">
    <property type="entry name" value="PROKAR_LIPOPROTEIN"/>
    <property type="match status" value="1"/>
</dbReference>
<dbReference type="EMBL" id="FNYO01000074">
    <property type="protein sequence ID" value="SEJ33802.1"/>
    <property type="molecule type" value="Genomic_DNA"/>
</dbReference>
<evidence type="ECO:0000313" key="7">
    <source>
        <dbReference type="Proteomes" id="UP000199267"/>
    </source>
</evidence>
<dbReference type="EMBL" id="FNYQ01000034">
    <property type="protein sequence ID" value="SEI96093.1"/>
    <property type="molecule type" value="Genomic_DNA"/>
</dbReference>
<evidence type="ECO:0000313" key="5">
    <source>
        <dbReference type="Proteomes" id="UP000199005"/>
    </source>
</evidence>
<dbReference type="AlphaFoldDB" id="A0A1H9C648"/>
<accession>A0A1H9C648</accession>
<sequence length="144" mass="15103">MSPRPFALLGLSLLLAACSNHPEPSPPSPSAAPAATHEALPADQRELRGSLLGAPADSEVELAVLLVDARGTPREELGSTRLQGNGQTLPFSLRFHPQPFAAGTRIELRGRASQSGRLILRLPPRTLSVVDSQALGALQLVPAP</sequence>
<dbReference type="Proteomes" id="UP000199267">
    <property type="component" value="Unassembled WGS sequence"/>
</dbReference>
<dbReference type="OrthoDB" id="6912619at2"/>